<evidence type="ECO:0000313" key="2">
    <source>
        <dbReference type="EMBL" id="PVY76435.1"/>
    </source>
</evidence>
<dbReference type="RefSeq" id="WP_116919170.1">
    <property type="nucleotide sequence ID" value="NZ_QEKQ01000005.1"/>
</dbReference>
<organism evidence="2 3">
    <name type="scientific">Tamilnaduibacter salinus</name>
    <dbReference type="NCBI Taxonomy" id="1484056"/>
    <lineage>
        <taxon>Bacteria</taxon>
        <taxon>Pseudomonadati</taxon>
        <taxon>Pseudomonadota</taxon>
        <taxon>Gammaproteobacteria</taxon>
        <taxon>Pseudomonadales</taxon>
        <taxon>Marinobacteraceae</taxon>
        <taxon>Tamilnaduibacter</taxon>
    </lineage>
</organism>
<accession>A0A2U1CWP8</accession>
<keyword evidence="1" id="KW-1133">Transmembrane helix</keyword>
<dbReference type="EMBL" id="QEKQ01000005">
    <property type="protein sequence ID" value="PVY76435.1"/>
    <property type="molecule type" value="Genomic_DNA"/>
</dbReference>
<name>A0A2U1CWP8_9GAMM</name>
<keyword evidence="1" id="KW-0812">Transmembrane</keyword>
<feature type="transmembrane region" description="Helical" evidence="1">
    <location>
        <begin position="30"/>
        <end position="48"/>
    </location>
</feature>
<dbReference type="AlphaFoldDB" id="A0A2U1CWP8"/>
<gene>
    <name evidence="2" type="ORF">C8D92_105188</name>
</gene>
<sequence length="86" mass="8800">MKWFLIYTAMLFALWHMIDLKADTVLESGIAPVAFTLVLIAFVVWLSARMSHGRSSSTNDAGGIASGGFLGGGDSCGGGGDGGGGF</sequence>
<evidence type="ECO:0000313" key="3">
    <source>
        <dbReference type="Proteomes" id="UP000245887"/>
    </source>
</evidence>
<dbReference type="Proteomes" id="UP000245887">
    <property type="component" value="Unassembled WGS sequence"/>
</dbReference>
<evidence type="ECO:0000256" key="1">
    <source>
        <dbReference type="SAM" id="Phobius"/>
    </source>
</evidence>
<comment type="caution">
    <text evidence="2">The sequence shown here is derived from an EMBL/GenBank/DDBJ whole genome shotgun (WGS) entry which is preliminary data.</text>
</comment>
<protein>
    <submittedName>
        <fullName evidence="2">Uncharacterized protein</fullName>
    </submittedName>
</protein>
<reference evidence="2 3" key="1">
    <citation type="submission" date="2018-04" db="EMBL/GenBank/DDBJ databases">
        <title>Genomic Encyclopedia of Type Strains, Phase IV (KMG-IV): sequencing the most valuable type-strain genomes for metagenomic binning, comparative biology and taxonomic classification.</title>
        <authorList>
            <person name="Goeker M."/>
        </authorList>
    </citation>
    <scope>NUCLEOTIDE SEQUENCE [LARGE SCALE GENOMIC DNA]</scope>
    <source>
        <strain evidence="2 3">DSM 28688</strain>
    </source>
</reference>
<keyword evidence="1" id="KW-0472">Membrane</keyword>
<proteinExistence type="predicted"/>
<dbReference type="OrthoDB" id="6388964at2"/>